<feature type="transmembrane region" description="Helical" evidence="2">
    <location>
        <begin position="742"/>
        <end position="762"/>
    </location>
</feature>
<feature type="transmembrane region" description="Helical" evidence="2">
    <location>
        <begin position="410"/>
        <end position="427"/>
    </location>
</feature>
<reference evidence="4 5" key="2">
    <citation type="submission" date="2024-07" db="EMBL/GenBank/DDBJ databases">
        <authorList>
            <person name="Akdeniz Z."/>
        </authorList>
    </citation>
    <scope>NUCLEOTIDE SEQUENCE [LARGE SCALE GENOMIC DNA]</scope>
</reference>
<evidence type="ECO:0000313" key="3">
    <source>
        <dbReference type="EMBL" id="CAI9947626.1"/>
    </source>
</evidence>
<protein>
    <recommendedName>
        <fullName evidence="6">Transmembrane protein</fullName>
    </recommendedName>
</protein>
<keyword evidence="5" id="KW-1185">Reference proteome</keyword>
<feature type="region of interest" description="Disordered" evidence="1">
    <location>
        <begin position="1098"/>
        <end position="1139"/>
    </location>
</feature>
<dbReference type="EMBL" id="CATOUU010000778">
    <property type="protein sequence ID" value="CAI9947626.1"/>
    <property type="molecule type" value="Genomic_DNA"/>
</dbReference>
<feature type="transmembrane region" description="Helical" evidence="2">
    <location>
        <begin position="661"/>
        <end position="678"/>
    </location>
</feature>
<accession>A0AA86PX16</accession>
<feature type="transmembrane region" description="Helical" evidence="2">
    <location>
        <begin position="366"/>
        <end position="389"/>
    </location>
</feature>
<dbReference type="EMBL" id="CAXDID020000337">
    <property type="protein sequence ID" value="CAL6078911.1"/>
    <property type="molecule type" value="Genomic_DNA"/>
</dbReference>
<feature type="transmembrane region" description="Helical" evidence="2">
    <location>
        <begin position="995"/>
        <end position="1014"/>
    </location>
</feature>
<feature type="transmembrane region" description="Helical" evidence="2">
    <location>
        <begin position="685"/>
        <end position="707"/>
    </location>
</feature>
<sequence length="1139" mass="130303">MIILVNLMSASTPIALVPGLNDIQKFAPLVAPDFTESSKAFQCYQIQYINGTNQVIHFRRGQASYQIDGNVSKILRDNTITNCDLDSIGSFPNIQTSYFSENTVLIGHGDAPELYHSTDLYKCKIGKTETYNQNDFKEIEFGYNSTYLAYTAGIFADYVYIYNNTCIRYNFINLDQSQPFTAIPIGAYRYPSAITHPGLINNYSHLCIGTSEKDCVMYHTPFDLTTTTQHFVYHAKSVVQGINATYTDIDIYVDETESPSTINIIENKCVRFIASTNRNITFSIAQPLVTQEPFIKNFDLSLNKQLEQSVNSKYGSGYCCFDRLEYIPVIMLTPKDPQMKKECSNWVQNPSTDYIYNYIYNTCTNLIFLGAYTKVITQIFCVLCIVFNIAWIVKDKDYRIWESKQVKISFILKTVTGSLGALALLIISVSNGTTFLCIFPCVLWIYTIVRQALKSTQFAEEEENDLPNMYQYVFKCSSDKAKTVIQLFCVWLVILILSIVGAILLIADITQFLTFLKIDTSFMEGSMLLAPSQFLTDIADKLIAKSPASVYIGPLVAFFISLMIQTFLRSYYCYNLVDKERIRRIKRNCEITKKIKEQKRAKKEKFVEIDDENDEQFGGIDWRGFVVRNILNVYLLFQNWVNLFTGEAIMEIYFTNENHGPSKYTVFIMFFVGSYYFTLCKYNCLIDFLCGAFTLIFQVLLNFGIVFIRLGQIFVNTILFIVLAPFYAILDISGISFNQFALSIPINIIAVCIQIICAVLEITTYLLYPMFILTSDFVPNFNFLMFPLGIVQPEDKLVENGNRMQSENFVDSFFRVLLGMLAYMLLGIFTVTQQDMDVFKGSLIFCLLFLLIPVMRFNYDLERKMNQYINEKFGQPGLSKNLFNSVLQVFNSFEGILVEIKHRYNAHRYYGDLSAAYQCEEDYFQNFLVNQLFNGYGFIPVIGPVIGVFTSFMNDPSLSESGETSFEIGYFLNWLHFISILATVLLHIYVQNNAYVVTLVIYFLCAALDAFDFTSELIPAAKRLSLAQIFPCIKKWLESKKEQVGDDDDVKDIVQMQREGYEYEASASSRRSSAGADDFDLENITKVEGDIQIVSQDTMNRDDIPQVTSQNSKERNLVVSAQVTAKLDTSDQEDEDEWL</sequence>
<dbReference type="AlphaFoldDB" id="A0AA86PX16"/>
<feature type="transmembrane region" description="Helical" evidence="2">
    <location>
        <begin position="484"/>
        <end position="507"/>
    </location>
</feature>
<feature type="transmembrane region" description="Helical" evidence="2">
    <location>
        <begin position="812"/>
        <end position="832"/>
    </location>
</feature>
<dbReference type="Proteomes" id="UP001642409">
    <property type="component" value="Unassembled WGS sequence"/>
</dbReference>
<reference evidence="3" key="1">
    <citation type="submission" date="2023-06" db="EMBL/GenBank/DDBJ databases">
        <authorList>
            <person name="Kurt Z."/>
        </authorList>
    </citation>
    <scope>NUCLEOTIDE SEQUENCE</scope>
</reference>
<feature type="transmembrane region" description="Helical" evidence="2">
    <location>
        <begin position="433"/>
        <end position="449"/>
    </location>
</feature>
<keyword evidence="2" id="KW-0472">Membrane</keyword>
<keyword evidence="2" id="KW-0812">Transmembrane</keyword>
<name>A0AA86PX16_9EUKA</name>
<feature type="transmembrane region" description="Helical" evidence="2">
    <location>
        <begin position="551"/>
        <end position="577"/>
    </location>
</feature>
<gene>
    <name evidence="3" type="ORF">HINF_LOCUS35271</name>
    <name evidence="4" type="ORF">HINF_LOCUS59131</name>
</gene>
<evidence type="ECO:0000256" key="1">
    <source>
        <dbReference type="SAM" id="MobiDB-lite"/>
    </source>
</evidence>
<organism evidence="3">
    <name type="scientific">Hexamita inflata</name>
    <dbReference type="NCBI Taxonomy" id="28002"/>
    <lineage>
        <taxon>Eukaryota</taxon>
        <taxon>Metamonada</taxon>
        <taxon>Diplomonadida</taxon>
        <taxon>Hexamitidae</taxon>
        <taxon>Hexamitinae</taxon>
        <taxon>Hexamita</taxon>
    </lineage>
</organism>
<evidence type="ECO:0008006" key="6">
    <source>
        <dbReference type="Google" id="ProtNLM"/>
    </source>
</evidence>
<comment type="caution">
    <text evidence="3">The sequence shown here is derived from an EMBL/GenBank/DDBJ whole genome shotgun (WGS) entry which is preliminary data.</text>
</comment>
<evidence type="ECO:0000313" key="5">
    <source>
        <dbReference type="Proteomes" id="UP001642409"/>
    </source>
</evidence>
<proteinExistence type="predicted"/>
<evidence type="ECO:0000313" key="4">
    <source>
        <dbReference type="EMBL" id="CAL6078911.1"/>
    </source>
</evidence>
<evidence type="ECO:0000256" key="2">
    <source>
        <dbReference type="SAM" id="Phobius"/>
    </source>
</evidence>
<feature type="transmembrane region" description="Helical" evidence="2">
    <location>
        <begin position="713"/>
        <end position="730"/>
    </location>
</feature>
<feature type="transmembrane region" description="Helical" evidence="2">
    <location>
        <begin position="838"/>
        <end position="859"/>
    </location>
</feature>
<keyword evidence="2" id="KW-1133">Transmembrane helix</keyword>
<feature type="compositionally biased region" description="Acidic residues" evidence="1">
    <location>
        <begin position="1130"/>
        <end position="1139"/>
    </location>
</feature>
<feature type="transmembrane region" description="Helical" evidence="2">
    <location>
        <begin position="968"/>
        <end position="989"/>
    </location>
</feature>